<feature type="compositionally biased region" description="Acidic residues" evidence="1">
    <location>
        <begin position="299"/>
        <end position="325"/>
    </location>
</feature>
<feature type="compositionally biased region" description="Low complexity" evidence="1">
    <location>
        <begin position="416"/>
        <end position="428"/>
    </location>
</feature>
<dbReference type="Proteomes" id="UP001164746">
    <property type="component" value="Chromosome 7"/>
</dbReference>
<sequence>VDLLLICGDFQSVRNKADMECMAELPYGGWVAPKIYYMGYANVVKFGGVRIGGMSGIYKGKDFNKGHFEHPPYTAETKRTAYHVRNLEVFRLKQISRPLDIFLSHDWPQGIYNYGNTAKLLKRKAFLRDEVETNTLGNPAAWDVLVKLQPSYWFSAHLHVKFPAMVKHVVLDIPSDSSLPLKLQLDPEWLAILKLTNGMLSLTRHNCFPGALPGERQSFTPTDDEMKSILNDFGGNLTIPENFSQTVPVYDPNKSKQANKMPQAKVEINPQTTLLCSMLDLTDPNAVFLGKDSTFNLPNEDEGDANVENADSDDENVDEEEELESEPSFISLSGSERSFSDKSFSFISAGNDSILSMGQGNDSIVSLGNADEIDIDSDGEEHNKDETEKMVEHLNVINKPPERRLSLAEKLQNCKSSSDAFMSSSDNSSQDEDKVDEHEMGDYAECSKKNAAGKKLSVAERLKNSVASSEVGDCSKDMEETDDVDDEFAAIMSAQRKHNSSMESLKSPGKSDTDQEIVDMNASKNSSSSLDCQTLEIADEDEELQEMLNAQKSVQNAGRKGVKQVMEVAVDNDDDELEMQEIIAAQKKSQGDIDKVQDIQDEFGTPKIHSSPVVKDDRHVKGVTTLEQSLGDKALSKRDEKTRTEGFSPAAKKFKRRNQDLYITENEMFEKKCTMYMETLSMQFSVEYS</sequence>
<proteinExistence type="predicted"/>
<dbReference type="InterPro" id="IPR007708">
    <property type="entry name" value="DBR1_C"/>
</dbReference>
<organism evidence="3 4">
    <name type="scientific">Mya arenaria</name>
    <name type="common">Soft-shell clam</name>
    <dbReference type="NCBI Taxonomy" id="6604"/>
    <lineage>
        <taxon>Eukaryota</taxon>
        <taxon>Metazoa</taxon>
        <taxon>Spiralia</taxon>
        <taxon>Lophotrochozoa</taxon>
        <taxon>Mollusca</taxon>
        <taxon>Bivalvia</taxon>
        <taxon>Autobranchia</taxon>
        <taxon>Heteroconchia</taxon>
        <taxon>Euheterodonta</taxon>
        <taxon>Imparidentia</taxon>
        <taxon>Neoheterodontei</taxon>
        <taxon>Myida</taxon>
        <taxon>Myoidea</taxon>
        <taxon>Myidae</taxon>
        <taxon>Mya</taxon>
    </lineage>
</organism>
<dbReference type="SUPFAM" id="SSF56300">
    <property type="entry name" value="Metallo-dependent phosphatases"/>
    <property type="match status" value="1"/>
</dbReference>
<feature type="compositionally biased region" description="Polar residues" evidence="1">
    <location>
        <begin position="522"/>
        <end position="531"/>
    </location>
</feature>
<feature type="domain" description="Lariat debranching enzyme C-terminal" evidence="2">
    <location>
        <begin position="149"/>
        <end position="285"/>
    </location>
</feature>
<name>A0ABY7EQF4_MYAAR</name>
<feature type="region of interest" description="Disordered" evidence="1">
    <location>
        <begin position="495"/>
        <end position="531"/>
    </location>
</feature>
<feature type="compositionally biased region" description="Basic and acidic residues" evidence="1">
    <location>
        <begin position="431"/>
        <end position="448"/>
    </location>
</feature>
<dbReference type="EMBL" id="CP111018">
    <property type="protein sequence ID" value="WAR10808.1"/>
    <property type="molecule type" value="Genomic_DNA"/>
</dbReference>
<feature type="non-terminal residue" evidence="3">
    <location>
        <position position="689"/>
    </location>
</feature>
<evidence type="ECO:0000313" key="4">
    <source>
        <dbReference type="Proteomes" id="UP001164746"/>
    </source>
</evidence>
<reference evidence="3" key="1">
    <citation type="submission" date="2022-11" db="EMBL/GenBank/DDBJ databases">
        <title>Centuries of genome instability and evolution in soft-shell clam transmissible cancer (bioRxiv).</title>
        <authorList>
            <person name="Hart S.F.M."/>
            <person name="Yonemitsu M.A."/>
            <person name="Giersch R.M."/>
            <person name="Beal B.F."/>
            <person name="Arriagada G."/>
            <person name="Davis B.W."/>
            <person name="Ostrander E.A."/>
            <person name="Goff S.P."/>
            <person name="Metzger M.J."/>
        </authorList>
    </citation>
    <scope>NUCLEOTIDE SEQUENCE</scope>
    <source>
        <strain evidence="3">MELC-2E11</strain>
        <tissue evidence="3">Siphon/mantle</tissue>
    </source>
</reference>
<dbReference type="Pfam" id="PF05011">
    <property type="entry name" value="DBR1"/>
    <property type="match status" value="1"/>
</dbReference>
<accession>A0ABY7EQF4</accession>
<dbReference type="PANTHER" id="PTHR12849">
    <property type="entry name" value="RNA LARIAT DEBRANCHING ENZYME"/>
    <property type="match status" value="1"/>
</dbReference>
<dbReference type="PANTHER" id="PTHR12849:SF0">
    <property type="entry name" value="LARIAT DEBRANCHING ENZYME"/>
    <property type="match status" value="1"/>
</dbReference>
<feature type="region of interest" description="Disordered" evidence="1">
    <location>
        <begin position="416"/>
        <end position="482"/>
    </location>
</feature>
<dbReference type="SMART" id="SM01124">
    <property type="entry name" value="DBR1"/>
    <property type="match status" value="1"/>
</dbReference>
<keyword evidence="4" id="KW-1185">Reference proteome</keyword>
<gene>
    <name evidence="3" type="ORF">MAR_035884</name>
</gene>
<feature type="region of interest" description="Disordered" evidence="1">
    <location>
        <begin position="295"/>
        <end position="334"/>
    </location>
</feature>
<evidence type="ECO:0000256" key="1">
    <source>
        <dbReference type="SAM" id="MobiDB-lite"/>
    </source>
</evidence>
<evidence type="ECO:0000259" key="2">
    <source>
        <dbReference type="SMART" id="SM01124"/>
    </source>
</evidence>
<dbReference type="InterPro" id="IPR029052">
    <property type="entry name" value="Metallo-depent_PP-like"/>
</dbReference>
<evidence type="ECO:0000313" key="3">
    <source>
        <dbReference type="EMBL" id="WAR10808.1"/>
    </source>
</evidence>
<protein>
    <submittedName>
        <fullName evidence="3">DBR1-like protein</fullName>
    </submittedName>
</protein>